<dbReference type="InterPro" id="IPR000515">
    <property type="entry name" value="MetI-like"/>
</dbReference>
<dbReference type="Proteomes" id="UP000184612">
    <property type="component" value="Unassembled WGS sequence"/>
</dbReference>
<dbReference type="EMBL" id="FRFD01000003">
    <property type="protein sequence ID" value="SHO43365.1"/>
    <property type="molecule type" value="Genomic_DNA"/>
</dbReference>
<comment type="similarity">
    <text evidence="2 10">Belongs to the binding-protein-dependent transport system permease family. MalFG subfamily.</text>
</comment>
<feature type="transmembrane region" description="Helical" evidence="9">
    <location>
        <begin position="217"/>
        <end position="241"/>
    </location>
</feature>
<comment type="function">
    <text evidence="10">Part of the ABC transporter complex MalEFGK involved in maltose/maltodextrin import. Probably responsible for the translocation of the substrate across the membrane.</text>
</comment>
<evidence type="ECO:0000256" key="5">
    <source>
        <dbReference type="ARBA" id="ARBA00022597"/>
    </source>
</evidence>
<dbReference type="GO" id="GO:1990060">
    <property type="term" value="C:maltose transport complex"/>
    <property type="evidence" value="ECO:0007669"/>
    <property type="project" value="TreeGrafter"/>
</dbReference>
<dbReference type="RefSeq" id="WP_242952290.1">
    <property type="nucleotide sequence ID" value="NZ_FRFD01000003.1"/>
</dbReference>
<keyword evidence="13" id="KW-1185">Reference proteome</keyword>
<dbReference type="SUPFAM" id="SSF160964">
    <property type="entry name" value="MalF N-terminal region-like"/>
    <property type="match status" value="1"/>
</dbReference>
<gene>
    <name evidence="12" type="ORF">SAMN02745217_00207</name>
</gene>
<keyword evidence="4 10" id="KW-1003">Cell membrane</keyword>
<feature type="transmembrane region" description="Helical" evidence="9">
    <location>
        <begin position="305"/>
        <end position="327"/>
    </location>
</feature>
<feature type="transmembrane region" description="Helical" evidence="9">
    <location>
        <begin position="253"/>
        <end position="273"/>
    </location>
</feature>
<reference evidence="12 13" key="1">
    <citation type="submission" date="2016-12" db="EMBL/GenBank/DDBJ databases">
        <authorList>
            <person name="Song W.-J."/>
            <person name="Kurnit D.M."/>
        </authorList>
    </citation>
    <scope>NUCLEOTIDE SEQUENCE [LARGE SCALE GENOMIC DNA]</scope>
    <source>
        <strain evidence="12 13">DSM 12503</strain>
    </source>
</reference>
<keyword evidence="8 9" id="KW-0472">Membrane</keyword>
<dbReference type="SUPFAM" id="SSF161098">
    <property type="entry name" value="MetI-like"/>
    <property type="match status" value="1"/>
</dbReference>
<evidence type="ECO:0000313" key="12">
    <source>
        <dbReference type="EMBL" id="SHO43365.1"/>
    </source>
</evidence>
<keyword evidence="3 9" id="KW-0813">Transport</keyword>
<dbReference type="STRING" id="1121345.SAMN02745217_00207"/>
<keyword evidence="5 10" id="KW-0762">Sugar transport</keyword>
<dbReference type="PROSITE" id="PS50928">
    <property type="entry name" value="ABC_TM1"/>
    <property type="match status" value="1"/>
</dbReference>
<feature type="transmembrane region" description="Helical" evidence="9">
    <location>
        <begin position="418"/>
        <end position="441"/>
    </location>
</feature>
<proteinExistence type="inferred from homology"/>
<dbReference type="CDD" id="cd06261">
    <property type="entry name" value="TM_PBP2"/>
    <property type="match status" value="1"/>
</dbReference>
<keyword evidence="6 9" id="KW-0812">Transmembrane</keyword>
<comment type="subcellular location">
    <subcellularLocation>
        <location evidence="1 9">Cell membrane</location>
        <topology evidence="1 9">Multi-pass membrane protein</topology>
    </subcellularLocation>
</comment>
<evidence type="ECO:0000256" key="1">
    <source>
        <dbReference type="ARBA" id="ARBA00004651"/>
    </source>
</evidence>
<evidence type="ECO:0000259" key="11">
    <source>
        <dbReference type="PROSITE" id="PS50928"/>
    </source>
</evidence>
<feature type="domain" description="ABC transmembrane type-1" evidence="11">
    <location>
        <begin position="218"/>
        <end position="440"/>
    </location>
</feature>
<evidence type="ECO:0000256" key="7">
    <source>
        <dbReference type="ARBA" id="ARBA00022989"/>
    </source>
</evidence>
<keyword evidence="7 9" id="KW-1133">Transmembrane helix</keyword>
<evidence type="ECO:0000256" key="10">
    <source>
        <dbReference type="RuleBase" id="RU367050"/>
    </source>
</evidence>
<evidence type="ECO:0000256" key="4">
    <source>
        <dbReference type="ARBA" id="ARBA00022475"/>
    </source>
</evidence>
<feature type="transmembrane region" description="Helical" evidence="9">
    <location>
        <begin position="34"/>
        <end position="54"/>
    </location>
</feature>
<dbReference type="PANTHER" id="PTHR47314:SF1">
    <property type="entry name" value="MALTOSE_MALTODEXTRIN TRANSPORT SYSTEM PERMEASE PROTEIN MALF"/>
    <property type="match status" value="1"/>
</dbReference>
<feature type="transmembrane region" description="Helical" evidence="9">
    <location>
        <begin position="153"/>
        <end position="179"/>
    </location>
</feature>
<dbReference type="Gene3D" id="1.10.3720.10">
    <property type="entry name" value="MetI-like"/>
    <property type="match status" value="1"/>
</dbReference>
<protein>
    <recommendedName>
        <fullName evidence="10">Maltose/maltodextrin transport system permease protein</fullName>
    </recommendedName>
</protein>
<dbReference type="GO" id="GO:0042956">
    <property type="term" value="P:maltodextrin transmembrane transport"/>
    <property type="evidence" value="ECO:0007669"/>
    <property type="project" value="TreeGrafter"/>
</dbReference>
<accession>A0A1M7XX16</accession>
<dbReference type="Pfam" id="PF00528">
    <property type="entry name" value="BPD_transp_1"/>
    <property type="match status" value="1"/>
</dbReference>
<evidence type="ECO:0000256" key="9">
    <source>
        <dbReference type="RuleBase" id="RU363032"/>
    </source>
</evidence>
<dbReference type="PANTHER" id="PTHR47314">
    <property type="entry name" value="MALTOSE/MALTODEXTRIN TRANSPORT SYSTEM PERMEASE PROTEIN MALF"/>
    <property type="match status" value="1"/>
</dbReference>
<dbReference type="GO" id="GO:0015423">
    <property type="term" value="F:ABC-type maltose transporter activity"/>
    <property type="evidence" value="ECO:0007669"/>
    <property type="project" value="TreeGrafter"/>
</dbReference>
<dbReference type="InterPro" id="IPR035906">
    <property type="entry name" value="MetI-like_sf"/>
</dbReference>
<sequence length="450" mass="50798">MNINMTKRKASVLISAFLWGGGQFFIGKQRVKGLLLFCIEIILLSIEGFSGYWLDYFAGNIRNFRIGIYGGFFTRGIWGLTTLGDKAGARYGDHSTMLMIEGIISVMVLALFLLIYIWNLRDAYFTGKEIDTKGVYTTSKEYLKHTLSKSFPYIILTPVIILVAFMVLMPILFSFLTAFTNYNKNHLPPASLIDWVGFSNFVKLFKVPIWSGTFFSVLLWTVIWSLLTTFTTYFFGMFQAVLLNSKHVKAKSLYRSIMILPWAIPQMISLLVFKNLLNGQFGPLGQFLIDIGVTNKRIPFLTDPFLAKVTVVLVNLWMGFPMFMIMIQGILSNIDKSLYEAAQIDGGGDLQVFKKITLPLVFQATGPLLVMNLAGNFNGFGSIYFLTEGGPVNPNYQLAGDTDILISWIYKLTLNNQIYDMAAVMCIILFLLVGSVSFWNFKRSSAFKEV</sequence>
<evidence type="ECO:0000313" key="13">
    <source>
        <dbReference type="Proteomes" id="UP000184612"/>
    </source>
</evidence>
<evidence type="ECO:0000256" key="6">
    <source>
        <dbReference type="ARBA" id="ARBA00022692"/>
    </source>
</evidence>
<evidence type="ECO:0000256" key="3">
    <source>
        <dbReference type="ARBA" id="ARBA00022448"/>
    </source>
</evidence>
<name>A0A1M7XX16_9FIRM</name>
<dbReference type="AlphaFoldDB" id="A0A1M7XX16"/>
<feature type="transmembrane region" description="Helical" evidence="9">
    <location>
        <begin position="96"/>
        <end position="118"/>
    </location>
</feature>
<evidence type="ECO:0000256" key="8">
    <source>
        <dbReference type="ARBA" id="ARBA00023136"/>
    </source>
</evidence>
<organism evidence="12 13">
    <name type="scientific">Anaerocolumna xylanovorans DSM 12503</name>
    <dbReference type="NCBI Taxonomy" id="1121345"/>
    <lineage>
        <taxon>Bacteria</taxon>
        <taxon>Bacillati</taxon>
        <taxon>Bacillota</taxon>
        <taxon>Clostridia</taxon>
        <taxon>Lachnospirales</taxon>
        <taxon>Lachnospiraceae</taxon>
        <taxon>Anaerocolumna</taxon>
    </lineage>
</organism>
<evidence type="ECO:0000256" key="2">
    <source>
        <dbReference type="ARBA" id="ARBA00009047"/>
    </source>
</evidence>